<dbReference type="Gene3D" id="3.40.50.150">
    <property type="entry name" value="Vaccinia Virus protein VP39"/>
    <property type="match status" value="1"/>
</dbReference>
<reference evidence="2 3" key="1">
    <citation type="submission" date="2018-10" db="EMBL/GenBank/DDBJ databases">
        <title>Genomic Encyclopedia of Archaeal and Bacterial Type Strains, Phase II (KMG-II): from individual species to whole genera.</title>
        <authorList>
            <person name="Goeker M."/>
        </authorList>
    </citation>
    <scope>NUCLEOTIDE SEQUENCE [LARGE SCALE GENOMIC DNA]</scope>
    <source>
        <strain evidence="2 3">DSM 29317</strain>
    </source>
</reference>
<feature type="domain" description="Methyltransferase" evidence="1">
    <location>
        <begin position="44"/>
        <end position="137"/>
    </location>
</feature>
<dbReference type="EMBL" id="RCCT01000002">
    <property type="protein sequence ID" value="RLK08229.1"/>
    <property type="molecule type" value="Genomic_DNA"/>
</dbReference>
<organism evidence="2 3">
    <name type="scientific">Ruegeria conchae</name>
    <dbReference type="NCBI Taxonomy" id="981384"/>
    <lineage>
        <taxon>Bacteria</taxon>
        <taxon>Pseudomonadati</taxon>
        <taxon>Pseudomonadota</taxon>
        <taxon>Alphaproteobacteria</taxon>
        <taxon>Rhodobacterales</taxon>
        <taxon>Roseobacteraceae</taxon>
        <taxon>Ruegeria</taxon>
    </lineage>
</organism>
<dbReference type="STRING" id="981384.GCA_000192475_00458"/>
<keyword evidence="3" id="KW-1185">Reference proteome</keyword>
<dbReference type="InterPro" id="IPR041698">
    <property type="entry name" value="Methyltransf_25"/>
</dbReference>
<evidence type="ECO:0000313" key="3">
    <source>
        <dbReference type="Proteomes" id="UP000271700"/>
    </source>
</evidence>
<dbReference type="CDD" id="cd02440">
    <property type="entry name" value="AdoMet_MTases"/>
    <property type="match status" value="1"/>
</dbReference>
<evidence type="ECO:0000259" key="1">
    <source>
        <dbReference type="Pfam" id="PF13649"/>
    </source>
</evidence>
<comment type="caution">
    <text evidence="2">The sequence shown here is derived from an EMBL/GenBank/DDBJ whole genome shotgun (WGS) entry which is preliminary data.</text>
</comment>
<dbReference type="GO" id="GO:0008168">
    <property type="term" value="F:methyltransferase activity"/>
    <property type="evidence" value="ECO:0007669"/>
    <property type="project" value="UniProtKB-KW"/>
</dbReference>
<dbReference type="Pfam" id="PF13649">
    <property type="entry name" value="Methyltransf_25"/>
    <property type="match status" value="1"/>
</dbReference>
<dbReference type="PANTHER" id="PTHR43591:SF110">
    <property type="entry name" value="RHODANESE DOMAIN-CONTAINING PROTEIN"/>
    <property type="match status" value="1"/>
</dbReference>
<dbReference type="PANTHER" id="PTHR43591">
    <property type="entry name" value="METHYLTRANSFERASE"/>
    <property type="match status" value="1"/>
</dbReference>
<protein>
    <submittedName>
        <fullName evidence="2">Methyltransferase family protein</fullName>
    </submittedName>
</protein>
<dbReference type="RefSeq" id="WP_010443305.1">
    <property type="nucleotide sequence ID" value="NZ_AEYW01000023.1"/>
</dbReference>
<gene>
    <name evidence="2" type="ORF">CLV75_1900</name>
</gene>
<dbReference type="GO" id="GO:0032259">
    <property type="term" value="P:methylation"/>
    <property type="evidence" value="ECO:0007669"/>
    <property type="project" value="UniProtKB-KW"/>
</dbReference>
<keyword evidence="2" id="KW-0489">Methyltransferase</keyword>
<dbReference type="InterPro" id="IPR029063">
    <property type="entry name" value="SAM-dependent_MTases_sf"/>
</dbReference>
<sequence length="268" mass="29376">MVDTNSAFVGDIPGYYDREMGPVIFDHMARIMAQKTAAVSPRQVLELAAGTGIVTRHVSSALEDGHIVVTDLNEPMLDIARTKFIETDNVSFQTADAQELPFDDASFDAVICQFGHMFFPDRAKAYAEALRVLKPGGIYLFSTWGTNAENPYSELVIETLSAAFDGHPPGFMKVPFSLHDAAAILDEVAQAGFVEPRHEYVEHASTVASFDNFALGLMLGSPAYFEVLERDGDHNEIASDLAHNMRVRFGSEPSAIPLKAHFFQMVSA</sequence>
<dbReference type="SUPFAM" id="SSF53335">
    <property type="entry name" value="S-adenosyl-L-methionine-dependent methyltransferases"/>
    <property type="match status" value="1"/>
</dbReference>
<evidence type="ECO:0000313" key="2">
    <source>
        <dbReference type="EMBL" id="RLK08229.1"/>
    </source>
</evidence>
<proteinExistence type="predicted"/>
<keyword evidence="2" id="KW-0808">Transferase</keyword>
<name>A0A497ZHS7_9RHOB</name>
<dbReference type="AlphaFoldDB" id="A0A497ZHS7"/>
<accession>A0A497ZHS7</accession>
<dbReference type="Proteomes" id="UP000271700">
    <property type="component" value="Unassembled WGS sequence"/>
</dbReference>